<dbReference type="InterPro" id="IPR039421">
    <property type="entry name" value="Type_1_exporter"/>
</dbReference>
<dbReference type="Pfam" id="PF00664">
    <property type="entry name" value="ABC_membrane"/>
    <property type="match status" value="1"/>
</dbReference>
<feature type="transmembrane region" description="Helical" evidence="6">
    <location>
        <begin position="57"/>
        <end position="77"/>
    </location>
</feature>
<dbReference type="InterPro" id="IPR036640">
    <property type="entry name" value="ABC1_TM_sf"/>
</dbReference>
<proteinExistence type="predicted"/>
<evidence type="ECO:0000256" key="6">
    <source>
        <dbReference type="SAM" id="Phobius"/>
    </source>
</evidence>
<evidence type="ECO:0000313" key="8">
    <source>
        <dbReference type="EnsemblMetazoa" id="CJA40120.1"/>
    </source>
</evidence>
<dbReference type="GO" id="GO:0005524">
    <property type="term" value="F:ATP binding"/>
    <property type="evidence" value="ECO:0007669"/>
    <property type="project" value="InterPro"/>
</dbReference>
<feature type="transmembrane region" description="Helical" evidence="6">
    <location>
        <begin position="330"/>
        <end position="360"/>
    </location>
</feature>
<keyword evidence="3 6" id="KW-1133">Transmembrane helix</keyword>
<feature type="region of interest" description="Disordered" evidence="5">
    <location>
        <begin position="160"/>
        <end position="181"/>
    </location>
</feature>
<reference evidence="8" key="2">
    <citation type="submission" date="2022-06" db="UniProtKB">
        <authorList>
            <consortium name="EnsemblMetazoa"/>
        </authorList>
    </citation>
    <scope>IDENTIFICATION</scope>
    <source>
        <strain evidence="8">DF5081</strain>
    </source>
</reference>
<dbReference type="PANTHER" id="PTHR43394">
    <property type="entry name" value="ATP-DEPENDENT PERMEASE MDL1, MITOCHONDRIAL"/>
    <property type="match status" value="1"/>
</dbReference>
<keyword evidence="2 6" id="KW-0812">Transmembrane</keyword>
<dbReference type="Proteomes" id="UP000005237">
    <property type="component" value="Unassembled WGS sequence"/>
</dbReference>
<dbReference type="InterPro" id="IPR011527">
    <property type="entry name" value="ABC1_TM_dom"/>
</dbReference>
<comment type="subcellular location">
    <subcellularLocation>
        <location evidence="1">Membrane</location>
        <topology evidence="1">Multi-pass membrane protein</topology>
    </subcellularLocation>
</comment>
<dbReference type="GO" id="GO:0016020">
    <property type="term" value="C:membrane"/>
    <property type="evidence" value="ECO:0007669"/>
    <property type="project" value="UniProtKB-SubCell"/>
</dbReference>
<feature type="transmembrane region" description="Helical" evidence="6">
    <location>
        <begin position="120"/>
        <end position="142"/>
    </location>
</feature>
<feature type="transmembrane region" description="Helical" evidence="6">
    <location>
        <begin position="203"/>
        <end position="223"/>
    </location>
</feature>
<dbReference type="EnsemblMetazoa" id="CJA40120.1">
    <property type="protein sequence ID" value="CJA40120.1"/>
    <property type="gene ID" value="WBGene00215968"/>
</dbReference>
<evidence type="ECO:0000313" key="9">
    <source>
        <dbReference type="Proteomes" id="UP000005237"/>
    </source>
</evidence>
<evidence type="ECO:0000256" key="1">
    <source>
        <dbReference type="ARBA" id="ARBA00004141"/>
    </source>
</evidence>
<feature type="domain" description="ABC transmembrane type-1" evidence="7">
    <location>
        <begin position="207"/>
        <end position="367"/>
    </location>
</feature>
<dbReference type="AlphaFoldDB" id="A0A8R1ER37"/>
<dbReference type="Gene3D" id="1.20.1560.10">
    <property type="entry name" value="ABC transporter type 1, transmembrane domain"/>
    <property type="match status" value="1"/>
</dbReference>
<evidence type="ECO:0000256" key="2">
    <source>
        <dbReference type="ARBA" id="ARBA00022692"/>
    </source>
</evidence>
<evidence type="ECO:0000256" key="5">
    <source>
        <dbReference type="SAM" id="MobiDB-lite"/>
    </source>
</evidence>
<accession>A0A8R1ER37</accession>
<feature type="transmembrane region" description="Helical" evidence="6">
    <location>
        <begin position="9"/>
        <end position="28"/>
    </location>
</feature>
<evidence type="ECO:0000256" key="4">
    <source>
        <dbReference type="ARBA" id="ARBA00023136"/>
    </source>
</evidence>
<dbReference type="PANTHER" id="PTHR43394:SF19">
    <property type="entry name" value="ABC TRANSPORTER B FAMILY"/>
    <property type="match status" value="1"/>
</dbReference>
<feature type="transmembrane region" description="Helical" evidence="6">
    <location>
        <begin position="243"/>
        <end position="263"/>
    </location>
</feature>
<organism evidence="8 9">
    <name type="scientific">Caenorhabditis japonica</name>
    <dbReference type="NCBI Taxonomy" id="281687"/>
    <lineage>
        <taxon>Eukaryota</taxon>
        <taxon>Metazoa</taxon>
        <taxon>Ecdysozoa</taxon>
        <taxon>Nematoda</taxon>
        <taxon>Chromadorea</taxon>
        <taxon>Rhabditida</taxon>
        <taxon>Rhabditina</taxon>
        <taxon>Rhabditomorpha</taxon>
        <taxon>Rhabditoidea</taxon>
        <taxon>Rhabditidae</taxon>
        <taxon>Peloderinae</taxon>
        <taxon>Caenorhabditis</taxon>
    </lineage>
</organism>
<name>A0A8R1ER37_CAEJA</name>
<evidence type="ECO:0000256" key="3">
    <source>
        <dbReference type="ARBA" id="ARBA00022989"/>
    </source>
</evidence>
<dbReference type="PROSITE" id="PS50929">
    <property type="entry name" value="ABC_TM1F"/>
    <property type="match status" value="1"/>
</dbReference>
<keyword evidence="4 6" id="KW-0472">Membrane</keyword>
<sequence length="376" mass="42461">MGRWLNTCLYLYMILDVAVTNVAFGYFARGWTFDEDKFLSTISFSAPYYFTSSPYEFQILSFIRQAFCAIAVILIVLDKTDKVKALFNPITFNAVFTYSFSLTKFLAFSEIEEQLKYPGVWISVAWAILSGSIQVIVWYFVFQTDHFDYHQLINIAGNAEESSEQESPSESQNVESGTSARAPAREPLHKFLFRLLSYCGHQWPWFAAGFTFLNIYALARVFIPKYTAQVIADIVNGGGFHALVHSILVLCALTATSSFFGGLRGGCFDYATALVTLRIRLDLFTSLINQDISFFDTTKTGETMSRLTSDCQTISSTVSTNVNVFMRNGVMLVGALAFMFAMSWRLAMVTFIAVPFVAFITKVYSKFYDVSIYLNY</sequence>
<evidence type="ECO:0000259" key="7">
    <source>
        <dbReference type="PROSITE" id="PS50929"/>
    </source>
</evidence>
<protein>
    <submittedName>
        <fullName evidence="8">ABC transmembrane type-1 domain-containing protein</fullName>
    </submittedName>
</protein>
<keyword evidence="9" id="KW-1185">Reference proteome</keyword>
<dbReference type="GO" id="GO:0015421">
    <property type="term" value="F:ABC-type oligopeptide transporter activity"/>
    <property type="evidence" value="ECO:0007669"/>
    <property type="project" value="TreeGrafter"/>
</dbReference>
<feature type="compositionally biased region" description="Low complexity" evidence="5">
    <location>
        <begin position="165"/>
        <end position="176"/>
    </location>
</feature>
<reference evidence="9" key="1">
    <citation type="submission" date="2010-08" db="EMBL/GenBank/DDBJ databases">
        <authorList>
            <consortium name="Caenorhabditis japonica Sequencing Consortium"/>
            <person name="Wilson R.K."/>
        </authorList>
    </citation>
    <scope>NUCLEOTIDE SEQUENCE [LARGE SCALE GENOMIC DNA]</scope>
    <source>
        <strain evidence="9">DF5081</strain>
    </source>
</reference>
<dbReference type="SUPFAM" id="SSF90123">
    <property type="entry name" value="ABC transporter transmembrane region"/>
    <property type="match status" value="1"/>
</dbReference>